<protein>
    <submittedName>
        <fullName evidence="2">Uncharacterized membrane-anchored protein</fullName>
    </submittedName>
</protein>
<proteinExistence type="predicted"/>
<keyword evidence="1" id="KW-0812">Transmembrane</keyword>
<organism evidence="2 3">
    <name type="scientific">Magnetospirillum fulvum</name>
    <name type="common">Rhodospirillum fulvum</name>
    <dbReference type="NCBI Taxonomy" id="1082"/>
    <lineage>
        <taxon>Bacteria</taxon>
        <taxon>Pseudomonadati</taxon>
        <taxon>Pseudomonadota</taxon>
        <taxon>Alphaproteobacteria</taxon>
        <taxon>Rhodospirillales</taxon>
        <taxon>Rhodospirillaceae</taxon>
        <taxon>Magnetospirillum</taxon>
    </lineage>
</organism>
<dbReference type="AlphaFoldDB" id="A0A1H6H4C8"/>
<keyword evidence="1" id="KW-1133">Transmembrane helix</keyword>
<evidence type="ECO:0000313" key="3">
    <source>
        <dbReference type="Proteomes" id="UP000182983"/>
    </source>
</evidence>
<dbReference type="Proteomes" id="UP000182983">
    <property type="component" value="Unassembled WGS sequence"/>
</dbReference>
<name>A0A1H6H4C8_MAGFU</name>
<evidence type="ECO:0000256" key="1">
    <source>
        <dbReference type="SAM" id="Phobius"/>
    </source>
</evidence>
<feature type="transmembrane region" description="Helical" evidence="1">
    <location>
        <begin position="368"/>
        <end position="386"/>
    </location>
</feature>
<dbReference type="EMBL" id="FNWO01000002">
    <property type="protein sequence ID" value="SEH28853.1"/>
    <property type="molecule type" value="Genomic_DNA"/>
</dbReference>
<sequence>MAEALPLRPIAMREHAQRRILAGEIHARPFDLLSSPLRVSHLALVHADAAAERAHLSELLAVHGSELLASESNYFSRELGGFRLRWERHSEFSTYTVSRSDPFTAPFEVTALDLLPVGWLEALPGELLAAVHVVANRNLTDDLAPLFGGNPMVGSKVAGGNGELWTDFRLHCDGFGRVVLRDFGLSPSQTGRLVQRVLEIETYRMMALLAFPLARYANNETGRIDRELADIVTELADPKVVQNDRDLLDSLTRLAAEAEQLDATTSFRLAAAKAYFNIVKSRIGELREERIVGLQTIAEFTERRLGPAMKTCEAAARRQQSLATRVSRAGDLLRTRVDIALEEKNRDLLKSMNRRAELQLRLQQTVEGLSVVAITYYLLGVIGYLARGLADIGVPLRYDFVELVAVPLVAGAVWLGVRRLRKALTDQHKE</sequence>
<keyword evidence="1" id="KW-0472">Membrane</keyword>
<accession>A0A1H6H4C8</accession>
<dbReference type="Pfam" id="PF11902">
    <property type="entry name" value="DUF3422"/>
    <property type="match status" value="1"/>
</dbReference>
<evidence type="ECO:0000313" key="2">
    <source>
        <dbReference type="EMBL" id="SEH28853.1"/>
    </source>
</evidence>
<gene>
    <name evidence="2" type="ORF">SAMN04244559_00768</name>
</gene>
<dbReference type="InterPro" id="IPR021830">
    <property type="entry name" value="DUF3422"/>
</dbReference>
<reference evidence="3" key="1">
    <citation type="submission" date="2016-10" db="EMBL/GenBank/DDBJ databases">
        <authorList>
            <person name="Varghese N."/>
            <person name="Submissions S."/>
        </authorList>
    </citation>
    <scope>NUCLEOTIDE SEQUENCE [LARGE SCALE GENOMIC DNA]</scope>
    <source>
        <strain evidence="3">DSM 13234</strain>
    </source>
</reference>
<keyword evidence="3" id="KW-1185">Reference proteome</keyword>
<feature type="transmembrane region" description="Helical" evidence="1">
    <location>
        <begin position="398"/>
        <end position="417"/>
    </location>
</feature>
<dbReference type="OrthoDB" id="9767470at2"/>